<gene>
    <name evidence="2" type="ORF">XM53_11850</name>
</gene>
<keyword evidence="3" id="KW-1185">Reference proteome</keyword>
<proteinExistence type="predicted"/>
<evidence type="ECO:0000313" key="2">
    <source>
        <dbReference type="EMBL" id="KRS12331.1"/>
    </source>
</evidence>
<dbReference type="EMBL" id="LAXJ01000010">
    <property type="protein sequence ID" value="KRS12331.1"/>
    <property type="molecule type" value="Genomic_DNA"/>
</dbReference>
<dbReference type="OrthoDB" id="7749009at2"/>
<feature type="domain" description="Rhamnogalacturonase A/B/Epimerase-like pectate lyase" evidence="1">
    <location>
        <begin position="189"/>
        <end position="248"/>
    </location>
</feature>
<dbReference type="Proteomes" id="UP000051295">
    <property type="component" value="Unassembled WGS sequence"/>
</dbReference>
<dbReference type="Pfam" id="PF12708">
    <property type="entry name" value="Pect-lyase_RHGA_epim"/>
    <property type="match status" value="1"/>
</dbReference>
<comment type="caution">
    <text evidence="2">The sequence shown here is derived from an EMBL/GenBank/DDBJ whole genome shotgun (WGS) entry which is preliminary data.</text>
</comment>
<dbReference type="InterPro" id="IPR024535">
    <property type="entry name" value="RHGA/B-epi-like_pectate_lyase"/>
</dbReference>
<evidence type="ECO:0000313" key="3">
    <source>
        <dbReference type="Proteomes" id="UP000051295"/>
    </source>
</evidence>
<organism evidence="2 3">
    <name type="scientific">Roseovarius atlanticus</name>
    <dbReference type="NCBI Taxonomy" id="1641875"/>
    <lineage>
        <taxon>Bacteria</taxon>
        <taxon>Pseudomonadati</taxon>
        <taxon>Pseudomonadota</taxon>
        <taxon>Alphaproteobacteria</taxon>
        <taxon>Rhodobacterales</taxon>
        <taxon>Roseobacteraceae</taxon>
        <taxon>Roseovarius</taxon>
    </lineage>
</organism>
<dbReference type="PATRIC" id="fig|1641875.4.peg.158"/>
<dbReference type="AlphaFoldDB" id="A0A0T5NTS6"/>
<evidence type="ECO:0000259" key="1">
    <source>
        <dbReference type="Pfam" id="PF12708"/>
    </source>
</evidence>
<sequence>MNKAITDGIVFMPPAFANGLDVWSREDGTPGSDTYDNAANAALVPADQDFGGALEMQKTQAIQRLRYMGETPILPGCYLQITARVKALAGNLPTVRVAAWAGGPGGSHVTGLTETGPGVTLTNYGEVVVVTAIVGSGNRGGVDMVWGTQPLYGHFGIDLTGPNGGVLRIDDIRIEDVTNVFLRDLVGLVDVRDYGALGDGSTNDLPAFEAADAAANGRTVLVPAGTYYLADSLTMQSKVSFEGEVTMPVDKIFELVNDFDFSKYVDAFGGDTEMAFKKAYQALLNNPGHVELDMKGRKVALREPVDMQAAVPNRTVYKTRHVIKNAQFSVFPGPNWDTDTVTSQATYSANDNKRLTNVANVANIQIGSLVTGNGVGREVYVRDKNVGAQTVTLSQPLYDAEGTQNYTFRRFKYMWDFSGFAQISKFAVSNIEFQCGGDCSAVLLPPAGSAIHFRDCFFTQPRDRGITSHGEGDQGMMIDRCQFLSRESPILVPNRTTIGVNCNGNDIKIRNCRCNFFRHFAILAGSSSVIMGNHCFQGDGADPGPRSAIFVMARTNNRGTFTGNYICDGSIEWTNEYDEAPDFSSEFSFSALSITSNVFLSQSTAPSFNFLSVKPYGPGHFINGLTVTGNTVRLIDGPIDRFEGIDTSFATLNFERFRNIRFEDNAYFNVNIQVENPLVLQHTEASAQKTWVVSPHPKLPFEAWAQTVEAIVPEGPIREANGDAYFGIPYYDGKEGPNKDQVNLRWEKAVSGTVTMRVRIDDLI</sequence>
<protein>
    <recommendedName>
        <fullName evidence="1">Rhamnogalacturonase A/B/Epimerase-like pectate lyase domain-containing protein</fullName>
    </recommendedName>
</protein>
<dbReference type="Gene3D" id="2.160.20.10">
    <property type="entry name" value="Single-stranded right-handed beta-helix, Pectin lyase-like"/>
    <property type="match status" value="1"/>
</dbReference>
<dbReference type="SUPFAM" id="SSF51126">
    <property type="entry name" value="Pectin lyase-like"/>
    <property type="match status" value="1"/>
</dbReference>
<dbReference type="RefSeq" id="WP_057793559.1">
    <property type="nucleotide sequence ID" value="NZ_LAXJ01000010.1"/>
</dbReference>
<name>A0A0T5NTS6_9RHOB</name>
<dbReference type="InterPro" id="IPR012334">
    <property type="entry name" value="Pectin_lyas_fold"/>
</dbReference>
<dbReference type="STRING" id="1641875.XM53_11850"/>
<dbReference type="InterPro" id="IPR011050">
    <property type="entry name" value="Pectin_lyase_fold/virulence"/>
</dbReference>
<accession>A0A0T5NTS6</accession>
<reference evidence="2 3" key="1">
    <citation type="submission" date="2015-04" db="EMBL/GenBank/DDBJ databases">
        <title>The draft genome sequence of Roseovarius sp.R12b.</title>
        <authorList>
            <person name="Li G."/>
            <person name="Lai Q."/>
            <person name="Shao Z."/>
            <person name="Yan P."/>
        </authorList>
    </citation>
    <scope>NUCLEOTIDE SEQUENCE [LARGE SCALE GENOMIC DNA]</scope>
    <source>
        <strain evidence="2 3">R12B</strain>
    </source>
</reference>